<accession>A0AAW0FSH1</accession>
<gene>
    <name evidence="2" type="ORF">QCA50_012594</name>
</gene>
<dbReference type="AlphaFoldDB" id="A0AAW0FSH1"/>
<proteinExistence type="predicted"/>
<protein>
    <submittedName>
        <fullName evidence="2">Uncharacterized protein</fullName>
    </submittedName>
</protein>
<sequence length="108" mass="12632">MSLNPRKYGQMRQKKGKKRTQLAVKQSEHWNKWPEKLAKKGLTLQDALDFNTVIHRIQHEAHLYLMWPGRDQDTGTVLMECWFLNLGVTELPCTPHWAGNQILGPIKR</sequence>
<comment type="caution">
    <text evidence="2">The sequence shown here is derived from an EMBL/GenBank/DDBJ whole genome shotgun (WGS) entry which is preliminary data.</text>
</comment>
<name>A0AAW0FSH1_9APHY</name>
<dbReference type="Proteomes" id="UP001385951">
    <property type="component" value="Unassembled WGS sequence"/>
</dbReference>
<feature type="region of interest" description="Disordered" evidence="1">
    <location>
        <begin position="1"/>
        <end position="25"/>
    </location>
</feature>
<evidence type="ECO:0000313" key="3">
    <source>
        <dbReference type="Proteomes" id="UP001385951"/>
    </source>
</evidence>
<reference evidence="2 3" key="1">
    <citation type="submission" date="2022-09" db="EMBL/GenBank/DDBJ databases">
        <authorList>
            <person name="Palmer J.M."/>
        </authorList>
    </citation>
    <scope>NUCLEOTIDE SEQUENCE [LARGE SCALE GENOMIC DNA]</scope>
    <source>
        <strain evidence="2 3">DSM 7382</strain>
    </source>
</reference>
<keyword evidence="3" id="KW-1185">Reference proteome</keyword>
<evidence type="ECO:0000313" key="2">
    <source>
        <dbReference type="EMBL" id="KAK7684270.1"/>
    </source>
</evidence>
<organism evidence="2 3">
    <name type="scientific">Cerrena zonata</name>
    <dbReference type="NCBI Taxonomy" id="2478898"/>
    <lineage>
        <taxon>Eukaryota</taxon>
        <taxon>Fungi</taxon>
        <taxon>Dikarya</taxon>
        <taxon>Basidiomycota</taxon>
        <taxon>Agaricomycotina</taxon>
        <taxon>Agaricomycetes</taxon>
        <taxon>Polyporales</taxon>
        <taxon>Cerrenaceae</taxon>
        <taxon>Cerrena</taxon>
    </lineage>
</organism>
<evidence type="ECO:0000256" key="1">
    <source>
        <dbReference type="SAM" id="MobiDB-lite"/>
    </source>
</evidence>
<dbReference type="EMBL" id="JASBNA010000026">
    <property type="protein sequence ID" value="KAK7684270.1"/>
    <property type="molecule type" value="Genomic_DNA"/>
</dbReference>